<evidence type="ECO:0000313" key="2">
    <source>
        <dbReference type="EMBL" id="KAK8071187.1"/>
    </source>
</evidence>
<sequence length="137" mass="14411">MESLSTPLPQSVEVEVPLNTPIASPAKPSTPPPAEESAKRKFSLVSDYDDYAQEEGSPTKRQRTQSPIASDANVQEYDPEAPSFGVVEEYDPTGTGPRCADLELDCCQFLAGQSDPGADVGAGASCFGRRRGSTSGG</sequence>
<feature type="region of interest" description="Disordered" evidence="1">
    <location>
        <begin position="118"/>
        <end position="137"/>
    </location>
</feature>
<dbReference type="RefSeq" id="XP_066664995.1">
    <property type="nucleotide sequence ID" value="XM_066815705.1"/>
</dbReference>
<feature type="region of interest" description="Disordered" evidence="1">
    <location>
        <begin position="1"/>
        <end position="89"/>
    </location>
</feature>
<keyword evidence="3" id="KW-1185">Reference proteome</keyword>
<evidence type="ECO:0000256" key="1">
    <source>
        <dbReference type="SAM" id="MobiDB-lite"/>
    </source>
</evidence>
<dbReference type="Proteomes" id="UP001433268">
    <property type="component" value="Unassembled WGS sequence"/>
</dbReference>
<organism evidence="2 3">
    <name type="scientific">Apiospora hydei</name>
    <dbReference type="NCBI Taxonomy" id="1337664"/>
    <lineage>
        <taxon>Eukaryota</taxon>
        <taxon>Fungi</taxon>
        <taxon>Dikarya</taxon>
        <taxon>Ascomycota</taxon>
        <taxon>Pezizomycotina</taxon>
        <taxon>Sordariomycetes</taxon>
        <taxon>Xylariomycetidae</taxon>
        <taxon>Amphisphaeriales</taxon>
        <taxon>Apiosporaceae</taxon>
        <taxon>Apiospora</taxon>
    </lineage>
</organism>
<proteinExistence type="predicted"/>
<dbReference type="GeneID" id="92048765"/>
<accession>A0ABR1VJ71</accession>
<protein>
    <submittedName>
        <fullName evidence="2">Uncharacterized protein</fullName>
    </submittedName>
</protein>
<evidence type="ECO:0000313" key="3">
    <source>
        <dbReference type="Proteomes" id="UP001433268"/>
    </source>
</evidence>
<name>A0ABR1VJ71_9PEZI</name>
<reference evidence="2 3" key="1">
    <citation type="submission" date="2023-01" db="EMBL/GenBank/DDBJ databases">
        <title>Analysis of 21 Apiospora genomes using comparative genomics revels a genus with tremendous synthesis potential of carbohydrate active enzymes and secondary metabolites.</title>
        <authorList>
            <person name="Sorensen T."/>
        </authorList>
    </citation>
    <scope>NUCLEOTIDE SEQUENCE [LARGE SCALE GENOMIC DNA]</scope>
    <source>
        <strain evidence="2 3">CBS 114990</strain>
    </source>
</reference>
<feature type="compositionally biased region" description="Basic residues" evidence="1">
    <location>
        <begin position="128"/>
        <end position="137"/>
    </location>
</feature>
<dbReference type="EMBL" id="JAQQWN010000008">
    <property type="protein sequence ID" value="KAK8071187.1"/>
    <property type="molecule type" value="Genomic_DNA"/>
</dbReference>
<comment type="caution">
    <text evidence="2">The sequence shown here is derived from an EMBL/GenBank/DDBJ whole genome shotgun (WGS) entry which is preliminary data.</text>
</comment>
<gene>
    <name evidence="2" type="ORF">PG997_011390</name>
</gene>